<organism evidence="1 2">
    <name type="scientific">Trifolium pratense</name>
    <name type="common">Red clover</name>
    <dbReference type="NCBI Taxonomy" id="57577"/>
    <lineage>
        <taxon>Eukaryota</taxon>
        <taxon>Viridiplantae</taxon>
        <taxon>Streptophyta</taxon>
        <taxon>Embryophyta</taxon>
        <taxon>Tracheophyta</taxon>
        <taxon>Spermatophyta</taxon>
        <taxon>Magnoliopsida</taxon>
        <taxon>eudicotyledons</taxon>
        <taxon>Gunneridae</taxon>
        <taxon>Pentapetalae</taxon>
        <taxon>rosids</taxon>
        <taxon>fabids</taxon>
        <taxon>Fabales</taxon>
        <taxon>Fabaceae</taxon>
        <taxon>Papilionoideae</taxon>
        <taxon>50 kb inversion clade</taxon>
        <taxon>NPAAA clade</taxon>
        <taxon>Hologalegina</taxon>
        <taxon>IRL clade</taxon>
        <taxon>Trifolieae</taxon>
        <taxon>Trifolium</taxon>
    </lineage>
</organism>
<evidence type="ECO:0000313" key="1">
    <source>
        <dbReference type="EMBL" id="PNX86680.1"/>
    </source>
</evidence>
<gene>
    <name evidence="1" type="ORF">L195_g042761</name>
</gene>
<dbReference type="Proteomes" id="UP000236291">
    <property type="component" value="Unassembled WGS sequence"/>
</dbReference>
<proteinExistence type="predicted"/>
<evidence type="ECO:0000313" key="2">
    <source>
        <dbReference type="Proteomes" id="UP000236291"/>
    </source>
</evidence>
<feature type="non-terminal residue" evidence="1">
    <location>
        <position position="1"/>
    </location>
</feature>
<reference evidence="1 2" key="2">
    <citation type="journal article" date="2017" name="Front. Plant Sci.">
        <title>Gene Classification and Mining of Molecular Markers Useful in Red Clover (Trifolium pratense) Breeding.</title>
        <authorList>
            <person name="Istvanek J."/>
            <person name="Dluhosova J."/>
            <person name="Dluhos P."/>
            <person name="Patkova L."/>
            <person name="Nedelnik J."/>
            <person name="Repkova J."/>
        </authorList>
    </citation>
    <scope>NUCLEOTIDE SEQUENCE [LARGE SCALE GENOMIC DNA]</scope>
    <source>
        <strain evidence="2">cv. Tatra</strain>
        <tissue evidence="1">Young leaves</tissue>
    </source>
</reference>
<reference evidence="1 2" key="1">
    <citation type="journal article" date="2014" name="Am. J. Bot.">
        <title>Genome assembly and annotation for red clover (Trifolium pratense; Fabaceae).</title>
        <authorList>
            <person name="Istvanek J."/>
            <person name="Jaros M."/>
            <person name="Krenek A."/>
            <person name="Repkova J."/>
        </authorList>
    </citation>
    <scope>NUCLEOTIDE SEQUENCE [LARGE SCALE GENOMIC DNA]</scope>
    <source>
        <strain evidence="2">cv. Tatra</strain>
        <tissue evidence="1">Young leaves</tissue>
    </source>
</reference>
<comment type="caution">
    <text evidence="1">The sequence shown here is derived from an EMBL/GenBank/DDBJ whole genome shotgun (WGS) entry which is preliminary data.</text>
</comment>
<dbReference type="AlphaFoldDB" id="A0A2K3M7D5"/>
<sequence length="73" mass="8268">RSVEICRSQGVRFTSASSSVCDCVRTRLLERAFMSAACSWGCWHVSLVPCWRLIHSLSLNPCRSLPMLGQYNF</sequence>
<accession>A0A2K3M7D5</accession>
<dbReference type="EMBL" id="ASHM01051860">
    <property type="protein sequence ID" value="PNX86680.1"/>
    <property type="molecule type" value="Genomic_DNA"/>
</dbReference>
<protein>
    <submittedName>
        <fullName evidence="1">Uncharacterized protein</fullName>
    </submittedName>
</protein>
<name>A0A2K3M7D5_TRIPR</name>